<protein>
    <submittedName>
        <fullName evidence="2">Uncharacterized protein</fullName>
    </submittedName>
</protein>
<dbReference type="AlphaFoldDB" id="A0A0F8ZJQ9"/>
<name>A0A0F8ZJQ9_9ZZZZ</name>
<evidence type="ECO:0000256" key="1">
    <source>
        <dbReference type="SAM" id="Coils"/>
    </source>
</evidence>
<organism evidence="2">
    <name type="scientific">marine sediment metagenome</name>
    <dbReference type="NCBI Taxonomy" id="412755"/>
    <lineage>
        <taxon>unclassified sequences</taxon>
        <taxon>metagenomes</taxon>
        <taxon>ecological metagenomes</taxon>
    </lineage>
</organism>
<keyword evidence="1" id="KW-0175">Coiled coil</keyword>
<proteinExistence type="predicted"/>
<accession>A0A0F8ZJQ9</accession>
<sequence length="210" mass="25396">MTEIEYIEKINPSLQKKQFLQLDLLFKIYNLRNTRKKLRRKLKILEKSMRRDNNVNFAIKIEAFKVISTENNIKFKDAMSKLENSYNIFKFAKELENYNQYLTNLNKKRNKRLLDLNSYEITKGYYLQKIIDINDNVKHLKDLAIPYFQELKDELIMLEDQRIKLITEKLKKTIDKDKFAQESKEIEKLKLQKEEKLAFLMVEVIDFKLS</sequence>
<gene>
    <name evidence="2" type="ORF">LCGC14_2686810</name>
</gene>
<comment type="caution">
    <text evidence="2">The sequence shown here is derived from an EMBL/GenBank/DDBJ whole genome shotgun (WGS) entry which is preliminary data.</text>
</comment>
<reference evidence="2" key="1">
    <citation type="journal article" date="2015" name="Nature">
        <title>Complex archaea that bridge the gap between prokaryotes and eukaryotes.</title>
        <authorList>
            <person name="Spang A."/>
            <person name="Saw J.H."/>
            <person name="Jorgensen S.L."/>
            <person name="Zaremba-Niedzwiedzka K."/>
            <person name="Martijn J."/>
            <person name="Lind A.E."/>
            <person name="van Eijk R."/>
            <person name="Schleper C."/>
            <person name="Guy L."/>
            <person name="Ettema T.J."/>
        </authorList>
    </citation>
    <scope>NUCLEOTIDE SEQUENCE</scope>
</reference>
<dbReference type="EMBL" id="LAZR01047516">
    <property type="protein sequence ID" value="KKK94043.1"/>
    <property type="molecule type" value="Genomic_DNA"/>
</dbReference>
<feature type="coiled-coil region" evidence="1">
    <location>
        <begin position="28"/>
        <end position="55"/>
    </location>
</feature>
<evidence type="ECO:0000313" key="2">
    <source>
        <dbReference type="EMBL" id="KKK94043.1"/>
    </source>
</evidence>